<dbReference type="Proteomes" id="UP000178999">
    <property type="component" value="Unassembled WGS sequence"/>
</dbReference>
<accession>A0A1F8CS64</accession>
<organism evidence="1 2">
    <name type="scientific">Candidatus Woesebacteria bacterium RIFOXYB1_FULL_38_16</name>
    <dbReference type="NCBI Taxonomy" id="1802538"/>
    <lineage>
        <taxon>Bacteria</taxon>
        <taxon>Candidatus Woeseibacteriota</taxon>
    </lineage>
</organism>
<dbReference type="EMBL" id="MGHY01000019">
    <property type="protein sequence ID" value="OGM79154.1"/>
    <property type="molecule type" value="Genomic_DNA"/>
</dbReference>
<name>A0A1F8CS64_9BACT</name>
<evidence type="ECO:0000313" key="2">
    <source>
        <dbReference type="Proteomes" id="UP000178999"/>
    </source>
</evidence>
<dbReference type="STRING" id="1802538.A2382_02885"/>
<sequence>MLDEFKNMPNDIVKIIADENLDEIAELAEVGIDTFLDEGLIKDIPLASTVLGIFKTVTNIRDALFIKKIAKFLFKLSELSDQDKKKFSDEMAKNVDLRKKIGEKILLLLEKADDMGKPEIIANLFMAYLRSEIDFSTFSRLSEAINKLSVSDVRNLGGNKDDQERNDRLVSVGLMTVIGMGNEHWKNTYSISKSFFNYDFTEDGKKMAKFAFFKNSK</sequence>
<evidence type="ECO:0000313" key="1">
    <source>
        <dbReference type="EMBL" id="OGM79154.1"/>
    </source>
</evidence>
<gene>
    <name evidence="1" type="ORF">A2382_02885</name>
</gene>
<protein>
    <submittedName>
        <fullName evidence="1">Uncharacterized protein</fullName>
    </submittedName>
</protein>
<comment type="caution">
    <text evidence="1">The sequence shown here is derived from an EMBL/GenBank/DDBJ whole genome shotgun (WGS) entry which is preliminary data.</text>
</comment>
<dbReference type="AlphaFoldDB" id="A0A1F8CS64"/>
<reference evidence="1 2" key="1">
    <citation type="journal article" date="2016" name="Nat. Commun.">
        <title>Thousands of microbial genomes shed light on interconnected biogeochemical processes in an aquifer system.</title>
        <authorList>
            <person name="Anantharaman K."/>
            <person name="Brown C.T."/>
            <person name="Hug L.A."/>
            <person name="Sharon I."/>
            <person name="Castelle C.J."/>
            <person name="Probst A.J."/>
            <person name="Thomas B.C."/>
            <person name="Singh A."/>
            <person name="Wilkins M.J."/>
            <person name="Karaoz U."/>
            <person name="Brodie E.L."/>
            <person name="Williams K.H."/>
            <person name="Hubbard S.S."/>
            <person name="Banfield J.F."/>
        </authorList>
    </citation>
    <scope>NUCLEOTIDE SEQUENCE [LARGE SCALE GENOMIC DNA]</scope>
</reference>
<proteinExistence type="predicted"/>